<name>A0A6J6FUS0_9ZZZZ</name>
<reference evidence="2" key="1">
    <citation type="submission" date="2020-05" db="EMBL/GenBank/DDBJ databases">
        <authorList>
            <person name="Chiriac C."/>
            <person name="Salcher M."/>
            <person name="Ghai R."/>
            <person name="Kavagutti S V."/>
        </authorList>
    </citation>
    <scope>NUCLEOTIDE SEQUENCE</scope>
</reference>
<evidence type="ECO:0000256" key="1">
    <source>
        <dbReference type="SAM" id="Phobius"/>
    </source>
</evidence>
<feature type="transmembrane region" description="Helical" evidence="1">
    <location>
        <begin position="36"/>
        <end position="56"/>
    </location>
</feature>
<organism evidence="2">
    <name type="scientific">freshwater metagenome</name>
    <dbReference type="NCBI Taxonomy" id="449393"/>
    <lineage>
        <taxon>unclassified sequences</taxon>
        <taxon>metagenomes</taxon>
        <taxon>ecological metagenomes</taxon>
    </lineage>
</organism>
<dbReference type="EMBL" id="CAEZUN010000012">
    <property type="protein sequence ID" value="CAB4592816.1"/>
    <property type="molecule type" value="Genomic_DNA"/>
</dbReference>
<sequence>MTSPAVRTIRISCAVIFVLGIAGMIISSIAGNNVGVVTTIGVTTAIAALALLIASVSSSPVRLDAFDEADAQILERQIVELVKSGTNETALRSIVRDATKLGRHP</sequence>
<protein>
    <submittedName>
        <fullName evidence="2">Unannotated protein</fullName>
    </submittedName>
</protein>
<feature type="transmembrane region" description="Helical" evidence="1">
    <location>
        <begin position="12"/>
        <end position="30"/>
    </location>
</feature>
<proteinExistence type="predicted"/>
<keyword evidence="1" id="KW-0812">Transmembrane</keyword>
<accession>A0A6J6FUS0</accession>
<gene>
    <name evidence="2" type="ORF">UFOPK1826_00163</name>
</gene>
<keyword evidence="1" id="KW-0472">Membrane</keyword>
<evidence type="ECO:0000313" key="2">
    <source>
        <dbReference type="EMBL" id="CAB4592816.1"/>
    </source>
</evidence>
<dbReference type="AlphaFoldDB" id="A0A6J6FUS0"/>
<keyword evidence="1" id="KW-1133">Transmembrane helix</keyword>